<feature type="region of interest" description="Disordered" evidence="1">
    <location>
        <begin position="1"/>
        <end position="59"/>
    </location>
</feature>
<dbReference type="Proteomes" id="UP001364224">
    <property type="component" value="Unassembled WGS sequence"/>
</dbReference>
<organism evidence="2 3">
    <name type="scientific">Bradyrhizobium algeriense</name>
    <dbReference type="NCBI Taxonomy" id="634784"/>
    <lineage>
        <taxon>Bacteria</taxon>
        <taxon>Pseudomonadati</taxon>
        <taxon>Pseudomonadota</taxon>
        <taxon>Alphaproteobacteria</taxon>
        <taxon>Hyphomicrobiales</taxon>
        <taxon>Nitrobacteraceae</taxon>
        <taxon>Bradyrhizobium</taxon>
    </lineage>
</organism>
<evidence type="ECO:0000313" key="2">
    <source>
        <dbReference type="EMBL" id="MEH2558168.1"/>
    </source>
</evidence>
<proteinExistence type="predicted"/>
<keyword evidence="3" id="KW-1185">Reference proteome</keyword>
<gene>
    <name evidence="2" type="ORF">V1286_005697</name>
</gene>
<dbReference type="RefSeq" id="WP_108521486.1">
    <property type="nucleotide sequence ID" value="NZ_JAZHRV010000001.1"/>
</dbReference>
<comment type="caution">
    <text evidence="2">The sequence shown here is derived from an EMBL/GenBank/DDBJ whole genome shotgun (WGS) entry which is preliminary data.</text>
</comment>
<name>A0ABU8BHZ4_9BRAD</name>
<evidence type="ECO:0000256" key="1">
    <source>
        <dbReference type="SAM" id="MobiDB-lite"/>
    </source>
</evidence>
<evidence type="ECO:0000313" key="3">
    <source>
        <dbReference type="Proteomes" id="UP001364224"/>
    </source>
</evidence>
<feature type="compositionally biased region" description="Basic and acidic residues" evidence="1">
    <location>
        <begin position="14"/>
        <end position="25"/>
    </location>
</feature>
<protein>
    <submittedName>
        <fullName evidence="2">Uncharacterized protein</fullName>
    </submittedName>
</protein>
<dbReference type="EMBL" id="JAZHRV010000001">
    <property type="protein sequence ID" value="MEH2558168.1"/>
    <property type="molecule type" value="Genomic_DNA"/>
</dbReference>
<reference evidence="2 3" key="1">
    <citation type="submission" date="2024-02" db="EMBL/GenBank/DDBJ databases">
        <title>Adaptive strategies in a cosmopolitan and abundant soil bacterium.</title>
        <authorList>
            <person name="Carini P."/>
        </authorList>
    </citation>
    <scope>NUCLEOTIDE SEQUENCE [LARGE SCALE GENOMIC DNA]</scope>
    <source>
        <strain evidence="2 3">AZCC 1608</strain>
    </source>
</reference>
<sequence>MTGPRKVSSTDAGSQDRAEKRRLDEALEEGLEETFPASDPVSVTQPPPSKGDHHVKRRD</sequence>
<accession>A0ABU8BHZ4</accession>